<evidence type="ECO:0000313" key="1">
    <source>
        <dbReference type="EMBL" id="SVD95229.1"/>
    </source>
</evidence>
<organism evidence="1">
    <name type="scientific">marine metagenome</name>
    <dbReference type="NCBI Taxonomy" id="408172"/>
    <lineage>
        <taxon>unclassified sequences</taxon>
        <taxon>metagenomes</taxon>
        <taxon>ecological metagenomes</taxon>
    </lineage>
</organism>
<dbReference type="PANTHER" id="PTHR34138:SF1">
    <property type="entry name" value="CELL SHAPE-DETERMINING PROTEIN MREC"/>
    <property type="match status" value="1"/>
</dbReference>
<dbReference type="GO" id="GO:0005886">
    <property type="term" value="C:plasma membrane"/>
    <property type="evidence" value="ECO:0007669"/>
    <property type="project" value="TreeGrafter"/>
</dbReference>
<dbReference type="GO" id="GO:0008360">
    <property type="term" value="P:regulation of cell shape"/>
    <property type="evidence" value="ECO:0007669"/>
    <property type="project" value="InterPro"/>
</dbReference>
<accession>A0A382ZJ45</accession>
<dbReference type="AlphaFoldDB" id="A0A382ZJ45"/>
<gene>
    <name evidence="1" type="ORF">METZ01_LOCUS448083</name>
</gene>
<reference evidence="1" key="1">
    <citation type="submission" date="2018-05" db="EMBL/GenBank/DDBJ databases">
        <authorList>
            <person name="Lanie J.A."/>
            <person name="Ng W.-L."/>
            <person name="Kazmierczak K.M."/>
            <person name="Andrzejewski T.M."/>
            <person name="Davidsen T.M."/>
            <person name="Wayne K.J."/>
            <person name="Tettelin H."/>
            <person name="Glass J.I."/>
            <person name="Rusch D."/>
            <person name="Podicherti R."/>
            <person name="Tsui H.-C.T."/>
            <person name="Winkler M.E."/>
        </authorList>
    </citation>
    <scope>NUCLEOTIDE SEQUENCE</scope>
</reference>
<sequence>MKVIRGKTTETVAFISSPITWVKSLMFLEEENRLLRENNLLLSLQLESMINLQKENDQLQDMLNFQRQTKLSLKPAHVVNKGIQPNLLSIVIDVGSKDGL</sequence>
<protein>
    <recommendedName>
        <fullName evidence="2">Rod shape-determining protein MreC</fullName>
    </recommendedName>
</protein>
<evidence type="ECO:0008006" key="2">
    <source>
        <dbReference type="Google" id="ProtNLM"/>
    </source>
</evidence>
<proteinExistence type="predicted"/>
<dbReference type="InterPro" id="IPR007221">
    <property type="entry name" value="MreC"/>
</dbReference>
<dbReference type="PANTHER" id="PTHR34138">
    <property type="entry name" value="CELL SHAPE-DETERMINING PROTEIN MREC"/>
    <property type="match status" value="1"/>
</dbReference>
<feature type="non-terminal residue" evidence="1">
    <location>
        <position position="100"/>
    </location>
</feature>
<dbReference type="EMBL" id="UINC01184151">
    <property type="protein sequence ID" value="SVD95229.1"/>
    <property type="molecule type" value="Genomic_DNA"/>
</dbReference>
<name>A0A382ZJ45_9ZZZZ</name>